<evidence type="ECO:0000313" key="2">
    <source>
        <dbReference type="EMBL" id="EFR30648.1"/>
    </source>
</evidence>
<dbReference type="RefSeq" id="WP_006418808.1">
    <property type="nucleotide sequence ID" value="NZ_AENN01000017.1"/>
</dbReference>
<sequence>MNFESILPHLKNGQKVIRQGWSGAEEYVKLIPASQLDATPLNPYFVIQVTGEGYTMFTPTVCDILAEDWVLVD</sequence>
<dbReference type="STRING" id="908337.HMPREF9257_0589"/>
<dbReference type="eggNOG" id="ENOG50330X0">
    <property type="taxonomic scope" value="Bacteria"/>
</dbReference>
<dbReference type="AlphaFoldDB" id="E4KQN0"/>
<name>E4KQN0_9LACT</name>
<evidence type="ECO:0000313" key="3">
    <source>
        <dbReference type="Proteomes" id="UP000005990"/>
    </source>
</evidence>
<dbReference type="Pfam" id="PF11195">
    <property type="entry name" value="Tad2-like"/>
    <property type="match status" value="1"/>
</dbReference>
<dbReference type="EMBL" id="AENN01000017">
    <property type="protein sequence ID" value="EFR30648.1"/>
    <property type="molecule type" value="Genomic_DNA"/>
</dbReference>
<dbReference type="InterPro" id="IPR021361">
    <property type="entry name" value="Tad2-like_dom"/>
</dbReference>
<accession>E4KQN0</accession>
<protein>
    <recommendedName>
        <fullName evidence="1">Thoeris anti-defense 2-like domain-containing protein</fullName>
    </recommendedName>
</protein>
<organism evidence="2 3">
    <name type="scientific">Eremococcus coleocola ACS-139-V-Col8</name>
    <dbReference type="NCBI Taxonomy" id="908337"/>
    <lineage>
        <taxon>Bacteria</taxon>
        <taxon>Bacillati</taxon>
        <taxon>Bacillota</taxon>
        <taxon>Bacilli</taxon>
        <taxon>Lactobacillales</taxon>
        <taxon>Aerococcaceae</taxon>
        <taxon>Eremococcus</taxon>
    </lineage>
</organism>
<gene>
    <name evidence="2" type="ORF">HMPREF9257_0589</name>
</gene>
<feature type="domain" description="Thoeris anti-defense 2-like" evidence="1">
    <location>
        <begin position="1"/>
        <end position="72"/>
    </location>
</feature>
<dbReference type="OrthoDB" id="9806476at2"/>
<keyword evidence="3" id="KW-1185">Reference proteome</keyword>
<evidence type="ECO:0000259" key="1">
    <source>
        <dbReference type="Pfam" id="PF11195"/>
    </source>
</evidence>
<dbReference type="Proteomes" id="UP000005990">
    <property type="component" value="Unassembled WGS sequence"/>
</dbReference>
<reference evidence="2 3" key="1">
    <citation type="submission" date="2010-10" db="EMBL/GenBank/DDBJ databases">
        <authorList>
            <person name="Durkin A.S."/>
            <person name="Madupu R."/>
            <person name="Torralba M."/>
            <person name="Gillis M."/>
            <person name="Methe B."/>
            <person name="Sutton G."/>
            <person name="Nelson K.E."/>
        </authorList>
    </citation>
    <scope>NUCLEOTIDE SEQUENCE [LARGE SCALE GENOMIC DNA]</scope>
    <source>
        <strain evidence="2 3">ACS-139-V-Col8</strain>
    </source>
</reference>
<proteinExistence type="predicted"/>
<comment type="caution">
    <text evidence="2">The sequence shown here is derived from an EMBL/GenBank/DDBJ whole genome shotgun (WGS) entry which is preliminary data.</text>
</comment>